<dbReference type="PANTHER" id="PTHR30535">
    <property type="entry name" value="VITAMIN B12-BINDING PROTEIN"/>
    <property type="match status" value="1"/>
</dbReference>
<evidence type="ECO:0000259" key="1">
    <source>
        <dbReference type="PROSITE" id="PS50983"/>
    </source>
</evidence>
<dbReference type="EMBL" id="UOEK01000019">
    <property type="protein sequence ID" value="VAV91837.1"/>
    <property type="molecule type" value="Genomic_DNA"/>
</dbReference>
<feature type="domain" description="Fe/B12 periplasmic-binding" evidence="1">
    <location>
        <begin position="1"/>
        <end position="127"/>
    </location>
</feature>
<dbReference type="PANTHER" id="PTHR30535:SF34">
    <property type="entry name" value="MOLYBDATE-BINDING PROTEIN MOLA"/>
    <property type="match status" value="1"/>
</dbReference>
<accession>A0A3B0RIV8</accession>
<proteinExistence type="predicted"/>
<dbReference type="InterPro" id="IPR002491">
    <property type="entry name" value="ABC_transptr_periplasmic_BD"/>
</dbReference>
<dbReference type="AlphaFoldDB" id="A0A3B0RIV8"/>
<organism evidence="2">
    <name type="scientific">hydrothermal vent metagenome</name>
    <dbReference type="NCBI Taxonomy" id="652676"/>
    <lineage>
        <taxon>unclassified sequences</taxon>
        <taxon>metagenomes</taxon>
        <taxon>ecological metagenomes</taxon>
    </lineage>
</organism>
<protein>
    <submittedName>
        <fullName evidence="2">Vitamin B12 ABC transporter, substrate-binding protein BtuF</fullName>
    </submittedName>
</protein>
<gene>
    <name evidence="2" type="ORF">MNBD_ACTINO02-2638</name>
</gene>
<sequence>ENAPTYYHELDPSLYSATSSTFIGTVYSALGLVNIADEADVDGYGFPQLSAEWILDQNPDFIFLADAKCCGASPESVAERAGWGGLGAVLNDRVVVLDDDIASRWGPRIVDYMRSVANVVVALETTGS</sequence>
<dbReference type="GO" id="GO:0071281">
    <property type="term" value="P:cellular response to iron ion"/>
    <property type="evidence" value="ECO:0007669"/>
    <property type="project" value="TreeGrafter"/>
</dbReference>
<name>A0A3B0RIV8_9ZZZZ</name>
<dbReference type="Gene3D" id="3.40.50.1980">
    <property type="entry name" value="Nitrogenase molybdenum iron protein domain"/>
    <property type="match status" value="1"/>
</dbReference>
<dbReference type="Pfam" id="PF01497">
    <property type="entry name" value="Peripla_BP_2"/>
    <property type="match status" value="1"/>
</dbReference>
<dbReference type="InterPro" id="IPR050902">
    <property type="entry name" value="ABC_Transporter_SBP"/>
</dbReference>
<feature type="non-terminal residue" evidence="2">
    <location>
        <position position="1"/>
    </location>
</feature>
<dbReference type="PROSITE" id="PS50983">
    <property type="entry name" value="FE_B12_PBP"/>
    <property type="match status" value="1"/>
</dbReference>
<reference evidence="2" key="1">
    <citation type="submission" date="2018-06" db="EMBL/GenBank/DDBJ databases">
        <authorList>
            <person name="Zhirakovskaya E."/>
        </authorList>
    </citation>
    <scope>NUCLEOTIDE SEQUENCE</scope>
</reference>
<dbReference type="SUPFAM" id="SSF53807">
    <property type="entry name" value="Helical backbone' metal receptor"/>
    <property type="match status" value="1"/>
</dbReference>
<evidence type="ECO:0000313" key="2">
    <source>
        <dbReference type="EMBL" id="VAV91837.1"/>
    </source>
</evidence>